<evidence type="ECO:0000256" key="1">
    <source>
        <dbReference type="SAM" id="SignalP"/>
    </source>
</evidence>
<evidence type="ECO:0000313" key="2">
    <source>
        <dbReference type="EMBL" id="TYC53799.1"/>
    </source>
</evidence>
<name>A0A6C2CJY1_9RHOO</name>
<dbReference type="Proteomes" id="UP000389128">
    <property type="component" value="Unassembled WGS sequence"/>
</dbReference>
<reference evidence="2 3" key="1">
    <citation type="submission" date="2019-01" db="EMBL/GenBank/DDBJ databases">
        <title>Zoogloea oleivorans genome sequencing and assembly.</title>
        <authorList>
            <person name="Tancsics A."/>
            <person name="Farkas M."/>
            <person name="Kriszt B."/>
            <person name="Maroti G."/>
            <person name="Horvath B."/>
        </authorList>
    </citation>
    <scope>NUCLEOTIDE SEQUENCE [LARGE SCALE GENOMIC DNA]</scope>
    <source>
        <strain evidence="2 3">Buc</strain>
    </source>
</reference>
<organism evidence="2 3">
    <name type="scientific">Zoogloea oleivorans</name>
    <dbReference type="NCBI Taxonomy" id="1552750"/>
    <lineage>
        <taxon>Bacteria</taxon>
        <taxon>Pseudomonadati</taxon>
        <taxon>Pseudomonadota</taxon>
        <taxon>Betaproteobacteria</taxon>
        <taxon>Rhodocyclales</taxon>
        <taxon>Zoogloeaceae</taxon>
        <taxon>Zoogloea</taxon>
    </lineage>
</organism>
<protein>
    <recommendedName>
        <fullName evidence="4">Cytochrome P460 domain-containing protein</fullName>
    </recommendedName>
</protein>
<dbReference type="OrthoDB" id="7834092at2"/>
<proteinExistence type="predicted"/>
<evidence type="ECO:0000313" key="3">
    <source>
        <dbReference type="Proteomes" id="UP000389128"/>
    </source>
</evidence>
<dbReference type="AlphaFoldDB" id="A0A6C2CJY1"/>
<dbReference type="EMBL" id="SDKK01000025">
    <property type="protein sequence ID" value="TYC53799.1"/>
    <property type="molecule type" value="Genomic_DNA"/>
</dbReference>
<sequence length="206" mass="22330">MVNHTKLLLGLALSTVLVVPAFADKSKNESIPVSDSSFQCITKMTPVRGFYVASLTGKLNETVAVAKSNKGGAYPPGSVVQLIPGEVMVKQPKGTNPQTHDWEFFELDVDAKGTKIRKRGYTDVVNRFGGNCFACHVQAKPQWDLVCEKNHGCQPIPLTDAMIKALQLSDPRCSPANKLSEADKKALQEVSEVFKKISTSGVEGPK</sequence>
<comment type="caution">
    <text evidence="2">The sequence shown here is derived from an EMBL/GenBank/DDBJ whole genome shotgun (WGS) entry which is preliminary data.</text>
</comment>
<evidence type="ECO:0008006" key="4">
    <source>
        <dbReference type="Google" id="ProtNLM"/>
    </source>
</evidence>
<dbReference type="InterPro" id="IPR038142">
    <property type="entry name" value="Cytochrome_P460_sp"/>
</dbReference>
<dbReference type="Gene3D" id="3.50.70.20">
    <property type="entry name" value="Cytochrome P460"/>
    <property type="match status" value="1"/>
</dbReference>
<gene>
    <name evidence="2" type="ORF">ETQ85_20720</name>
</gene>
<keyword evidence="3" id="KW-1185">Reference proteome</keyword>
<feature type="chain" id="PRO_5025459875" description="Cytochrome P460 domain-containing protein" evidence="1">
    <location>
        <begin position="24"/>
        <end position="206"/>
    </location>
</feature>
<accession>A0A6C2CJY1</accession>
<keyword evidence="1" id="KW-0732">Signal</keyword>
<feature type="signal peptide" evidence="1">
    <location>
        <begin position="1"/>
        <end position="23"/>
    </location>
</feature>